<evidence type="ECO:0000256" key="1">
    <source>
        <dbReference type="ARBA" id="ARBA00006484"/>
    </source>
</evidence>
<dbReference type="NCBIfam" id="NF006114">
    <property type="entry name" value="PRK08263.1"/>
    <property type="match status" value="1"/>
</dbReference>
<gene>
    <name evidence="5" type="ORF">CXL00_21080</name>
</gene>
<evidence type="ECO:0000313" key="6">
    <source>
        <dbReference type="Proteomes" id="UP000235897"/>
    </source>
</evidence>
<dbReference type="Pfam" id="PF00106">
    <property type="entry name" value="adh_short"/>
    <property type="match status" value="1"/>
</dbReference>
<dbReference type="RefSeq" id="WP_102847588.1">
    <property type="nucleotide sequence ID" value="NZ_JAMOIG010000010.1"/>
</dbReference>
<dbReference type="SMART" id="SM00822">
    <property type="entry name" value="PKS_KR"/>
    <property type="match status" value="1"/>
</dbReference>
<sequence length="278" mass="29349">MSKTWFITGASRGLGAAIAQAALAAGDNVVISARRLEQLDQFVAQAPEQTLAVELDVTREDQAVAAVEAAITRFGRIDVLVNNAGYGQLAPFEENTPSDAERQFATNVFGVFNLCRAALPIMRKQRSGHIFNVSSVAGVVAMGGAALYCASKFAVEGFSESLAQEVSQFGITVTLVEPGVFRTDFLDPSSAAFGANGLGDYATFTAKIKAGSAANNHRQTGDPAKLGEALVQLASMEKPPLRYVAGSDAYAAFTSKLDKLKEEIEQWRDLSASSDGAS</sequence>
<dbReference type="Proteomes" id="UP000235897">
    <property type="component" value="Unassembled WGS sequence"/>
</dbReference>
<dbReference type="PANTHER" id="PTHR43976">
    <property type="entry name" value="SHORT CHAIN DEHYDROGENASE"/>
    <property type="match status" value="1"/>
</dbReference>
<dbReference type="SUPFAM" id="SSF51735">
    <property type="entry name" value="NAD(P)-binding Rossmann-fold domains"/>
    <property type="match status" value="1"/>
</dbReference>
<evidence type="ECO:0000256" key="2">
    <source>
        <dbReference type="ARBA" id="ARBA00023002"/>
    </source>
</evidence>
<dbReference type="Gene3D" id="3.40.50.720">
    <property type="entry name" value="NAD(P)-binding Rossmann-like Domain"/>
    <property type="match status" value="1"/>
</dbReference>
<dbReference type="GO" id="GO:0016491">
    <property type="term" value="F:oxidoreductase activity"/>
    <property type="evidence" value="ECO:0007669"/>
    <property type="project" value="UniProtKB-KW"/>
</dbReference>
<dbReference type="FunFam" id="3.40.50.720:FF:000084">
    <property type="entry name" value="Short-chain dehydrogenase reductase"/>
    <property type="match status" value="1"/>
</dbReference>
<protein>
    <submittedName>
        <fullName evidence="5">Short-chain dehydrogenase/reductase</fullName>
    </submittedName>
</protein>
<dbReference type="InterPro" id="IPR002347">
    <property type="entry name" value="SDR_fam"/>
</dbReference>
<dbReference type="EMBL" id="POUW01000010">
    <property type="protein sequence ID" value="PNG03277.1"/>
    <property type="molecule type" value="Genomic_DNA"/>
</dbReference>
<dbReference type="InterPro" id="IPR057326">
    <property type="entry name" value="KR_dom"/>
</dbReference>
<dbReference type="PRINTS" id="PR00080">
    <property type="entry name" value="SDRFAMILY"/>
</dbReference>
<proteinExistence type="inferred from homology"/>
<reference evidence="5 6" key="1">
    <citation type="submission" date="2018-01" db="EMBL/GenBank/DDBJ databases">
        <title>Denitrification phenotypes of diverse strains of Pseudomonas stutzeri.</title>
        <authorList>
            <person name="Milligan D.A."/>
            <person name="Bergaust L."/>
            <person name="Bakken L.R."/>
            <person name="Frostegard A."/>
        </authorList>
    </citation>
    <scope>NUCLEOTIDE SEQUENCE [LARGE SCALE GENOMIC DNA]</scope>
    <source>
        <strain evidence="5 6">28a3</strain>
    </source>
</reference>
<comment type="similarity">
    <text evidence="1 3">Belongs to the short-chain dehydrogenases/reductases (SDR) family.</text>
</comment>
<name>A0A2N8SLA4_STUST</name>
<keyword evidence="2" id="KW-0560">Oxidoreductase</keyword>
<evidence type="ECO:0000256" key="3">
    <source>
        <dbReference type="RuleBase" id="RU000363"/>
    </source>
</evidence>
<dbReference type="PROSITE" id="PS00061">
    <property type="entry name" value="ADH_SHORT"/>
    <property type="match status" value="1"/>
</dbReference>
<dbReference type="CDD" id="cd05374">
    <property type="entry name" value="17beta-HSD-like_SDR_c"/>
    <property type="match status" value="1"/>
</dbReference>
<dbReference type="InterPro" id="IPR020904">
    <property type="entry name" value="Sc_DH/Rdtase_CS"/>
</dbReference>
<dbReference type="NCBIfam" id="NF004824">
    <property type="entry name" value="PRK06180.1"/>
    <property type="match status" value="1"/>
</dbReference>
<dbReference type="AlphaFoldDB" id="A0A2N8SLA4"/>
<dbReference type="PRINTS" id="PR00081">
    <property type="entry name" value="GDHRDH"/>
</dbReference>
<dbReference type="OrthoDB" id="9775296at2"/>
<organism evidence="5 6">
    <name type="scientific">Stutzerimonas stutzeri</name>
    <name type="common">Pseudomonas stutzeri</name>
    <dbReference type="NCBI Taxonomy" id="316"/>
    <lineage>
        <taxon>Bacteria</taxon>
        <taxon>Pseudomonadati</taxon>
        <taxon>Pseudomonadota</taxon>
        <taxon>Gammaproteobacteria</taxon>
        <taxon>Pseudomonadales</taxon>
        <taxon>Pseudomonadaceae</taxon>
        <taxon>Stutzerimonas</taxon>
    </lineage>
</organism>
<dbReference type="InterPro" id="IPR051911">
    <property type="entry name" value="SDR_oxidoreductase"/>
</dbReference>
<evidence type="ECO:0000313" key="5">
    <source>
        <dbReference type="EMBL" id="PNG03277.1"/>
    </source>
</evidence>
<feature type="domain" description="Ketoreductase" evidence="4">
    <location>
        <begin position="3"/>
        <end position="184"/>
    </location>
</feature>
<accession>A0A2N8SLA4</accession>
<evidence type="ECO:0000259" key="4">
    <source>
        <dbReference type="SMART" id="SM00822"/>
    </source>
</evidence>
<comment type="caution">
    <text evidence="5">The sequence shown here is derived from an EMBL/GenBank/DDBJ whole genome shotgun (WGS) entry which is preliminary data.</text>
</comment>
<dbReference type="PANTHER" id="PTHR43976:SF16">
    <property type="entry name" value="SHORT-CHAIN DEHYDROGENASE_REDUCTASE FAMILY PROTEIN"/>
    <property type="match status" value="1"/>
</dbReference>
<dbReference type="InterPro" id="IPR036291">
    <property type="entry name" value="NAD(P)-bd_dom_sf"/>
</dbReference>